<keyword evidence="2" id="KW-1185">Reference proteome</keyword>
<evidence type="ECO:0000313" key="1">
    <source>
        <dbReference type="EMBL" id="KAJ9106958.1"/>
    </source>
</evidence>
<proteinExistence type="predicted"/>
<gene>
    <name evidence="1" type="ORF">QFC20_003858</name>
</gene>
<sequence>MPASRKSSAPTTRSKKANSTKAAAKAAAPAKTAEQIAQEEHDALVTSASKLIYAVTYSPVEEVKKLLKDGAPTWYQEESMGWNCLHFAAERGDAGIVKACLGAGAVWNAVDYLNRTPGDIALSINDEKSYVMIRNEGIRTEMLHYVLKAAKAVPMEEDVDEEEDKTLETEEPESETPGESSTAQLTSTGMTLRNEDKTSAGDNLEYLKSKLVWEMGDDGKERVCDADGNGVMMGWEEPLMREHVRLMCHGHPKMASGEGLNILNIGYGLGIIDDMFQDLTPKPVSHTVIEAHPQVLEHIKKRGFDQKPGVRILDGRWQDWCKEDKLEELLKATEENGGGFDIVFIDTFAEGYEELKDFFEVLPNILAGPDSVFSFWNGLGATNPTIYDVASNLADLHLDDVGMKTEWHDVIVDETIAEATWKGIKRKYWDLRVYKLPVSTMNI</sequence>
<evidence type="ECO:0000313" key="2">
    <source>
        <dbReference type="Proteomes" id="UP001230649"/>
    </source>
</evidence>
<protein>
    <submittedName>
        <fullName evidence="1">Uncharacterized protein</fullName>
    </submittedName>
</protein>
<comment type="caution">
    <text evidence="1">The sequence shown here is derived from an EMBL/GenBank/DDBJ whole genome shotgun (WGS) entry which is preliminary data.</text>
</comment>
<dbReference type="EMBL" id="JASBWS010000039">
    <property type="protein sequence ID" value="KAJ9106958.1"/>
    <property type="molecule type" value="Genomic_DNA"/>
</dbReference>
<organism evidence="1 2">
    <name type="scientific">Naganishia adeliensis</name>
    <dbReference type="NCBI Taxonomy" id="92952"/>
    <lineage>
        <taxon>Eukaryota</taxon>
        <taxon>Fungi</taxon>
        <taxon>Dikarya</taxon>
        <taxon>Basidiomycota</taxon>
        <taxon>Agaricomycotina</taxon>
        <taxon>Tremellomycetes</taxon>
        <taxon>Filobasidiales</taxon>
        <taxon>Filobasidiaceae</taxon>
        <taxon>Naganishia</taxon>
    </lineage>
</organism>
<dbReference type="Proteomes" id="UP001230649">
    <property type="component" value="Unassembled WGS sequence"/>
</dbReference>
<accession>A0ACC2W5F9</accession>
<reference evidence="1" key="1">
    <citation type="submission" date="2023-04" db="EMBL/GenBank/DDBJ databases">
        <title>Draft Genome sequencing of Naganishia species isolated from polar environments using Oxford Nanopore Technology.</title>
        <authorList>
            <person name="Leo P."/>
            <person name="Venkateswaran K."/>
        </authorList>
    </citation>
    <scope>NUCLEOTIDE SEQUENCE</scope>
    <source>
        <strain evidence="1">MNA-CCFEE 5262</strain>
    </source>
</reference>
<name>A0ACC2W5F9_9TREE</name>